<evidence type="ECO:0000256" key="8">
    <source>
        <dbReference type="ARBA" id="ARBA00022741"/>
    </source>
</evidence>
<evidence type="ECO:0000256" key="9">
    <source>
        <dbReference type="ARBA" id="ARBA00022777"/>
    </source>
</evidence>
<evidence type="ECO:0000256" key="7">
    <source>
        <dbReference type="ARBA" id="ARBA00022737"/>
    </source>
</evidence>
<dbReference type="Pfam" id="PF08447">
    <property type="entry name" value="PAS_3"/>
    <property type="match status" value="1"/>
</dbReference>
<dbReference type="GO" id="GO:0005524">
    <property type="term" value="F:ATP binding"/>
    <property type="evidence" value="ECO:0007669"/>
    <property type="project" value="UniProtKB-KW"/>
</dbReference>
<evidence type="ECO:0000256" key="2">
    <source>
        <dbReference type="ARBA" id="ARBA00012438"/>
    </source>
</evidence>
<feature type="domain" description="PAS" evidence="12">
    <location>
        <begin position="1"/>
        <end position="57"/>
    </location>
</feature>
<dbReference type="KEGG" id="pns:A9D12_03115"/>
<keyword evidence="5" id="KW-0288">FMN</keyword>
<keyword evidence="7" id="KW-0677">Repeat</keyword>
<dbReference type="CDD" id="cd00130">
    <property type="entry name" value="PAS"/>
    <property type="match status" value="1"/>
</dbReference>
<dbReference type="STRING" id="1112.A9D12_03115"/>
<sequence>MIIIDYAENVAVPDALAAEIFGLDADEVIARDTFHGRIHPDDQDGIIALVDDLIAADNRDVIEFTHRIVAADGEIRWVHARKQLYREQGASDGPPAAAVAAVQDITERKRAEEASRYLMRELQHRTLNVTAITSSLARMVYHAGSPETFLERFEPRIRNLVENMRIESRGEGMDLRRALDIALSPYFDAARHNVAIEGEPIALDGQQSQTLAMVFHELATNSVKYGALGQSGLRLSVKWARDHEGMVALSWTETRQEAATGTRRAGFGTQILEDFASMALNGHPQQTFDDLSYCYTLRFAVRETAGKADEAGCQVERVG</sequence>
<keyword evidence="9" id="KW-0418">Kinase</keyword>
<proteinExistence type="predicted"/>
<dbReference type="InterPro" id="IPR000700">
    <property type="entry name" value="PAS-assoc_C"/>
</dbReference>
<dbReference type="EMBL" id="CP016033">
    <property type="protein sequence ID" value="ANK12092.1"/>
    <property type="molecule type" value="Genomic_DNA"/>
</dbReference>
<dbReference type="InterPro" id="IPR013655">
    <property type="entry name" value="PAS_fold_3"/>
</dbReference>
<evidence type="ECO:0000313" key="14">
    <source>
        <dbReference type="EMBL" id="ANK12092.1"/>
    </source>
</evidence>
<dbReference type="AlphaFoldDB" id="A0A192D2C8"/>
<dbReference type="GO" id="GO:0004673">
    <property type="term" value="F:protein histidine kinase activity"/>
    <property type="evidence" value="ECO:0007669"/>
    <property type="project" value="UniProtKB-EC"/>
</dbReference>
<evidence type="ECO:0000256" key="3">
    <source>
        <dbReference type="ARBA" id="ARBA00022553"/>
    </source>
</evidence>
<evidence type="ECO:0000313" key="15">
    <source>
        <dbReference type="Proteomes" id="UP000078263"/>
    </source>
</evidence>
<evidence type="ECO:0000256" key="6">
    <source>
        <dbReference type="ARBA" id="ARBA00022679"/>
    </source>
</evidence>
<dbReference type="Pfam" id="PF07536">
    <property type="entry name" value="HWE_HK"/>
    <property type="match status" value="1"/>
</dbReference>
<reference evidence="14 15" key="1">
    <citation type="submission" date="2016-05" db="EMBL/GenBank/DDBJ databases">
        <title>Compelete Genome Sequence of Bacteriochlorophyll-Synthesizing Bacterium Porphyrobacter neustonensis DSM 9434.</title>
        <authorList>
            <person name="Shi X.-L."/>
            <person name="Wu Y.-H."/>
            <person name="Cheng H."/>
            <person name="Xu L."/>
            <person name="Zhang X.-Q."/>
            <person name="Wang C.-S."/>
            <person name="Xu X.-W."/>
        </authorList>
    </citation>
    <scope>NUCLEOTIDE SEQUENCE [LARGE SCALE GENOMIC DNA]</scope>
    <source>
        <strain evidence="14 15">DSM 9434</strain>
    </source>
</reference>
<evidence type="ECO:0000256" key="1">
    <source>
        <dbReference type="ARBA" id="ARBA00000085"/>
    </source>
</evidence>
<evidence type="ECO:0000256" key="5">
    <source>
        <dbReference type="ARBA" id="ARBA00022643"/>
    </source>
</evidence>
<evidence type="ECO:0000256" key="10">
    <source>
        <dbReference type="ARBA" id="ARBA00022840"/>
    </source>
</evidence>
<evidence type="ECO:0000259" key="13">
    <source>
        <dbReference type="PROSITE" id="PS50113"/>
    </source>
</evidence>
<keyword evidence="3" id="KW-0597">Phosphoprotein</keyword>
<dbReference type="InterPro" id="IPR035965">
    <property type="entry name" value="PAS-like_dom_sf"/>
</dbReference>
<dbReference type="EC" id="2.7.13.3" evidence="2"/>
<dbReference type="Proteomes" id="UP000078263">
    <property type="component" value="Chromosome"/>
</dbReference>
<dbReference type="SMART" id="SM00911">
    <property type="entry name" value="HWE_HK"/>
    <property type="match status" value="1"/>
</dbReference>
<keyword evidence="6" id="KW-0808">Transferase</keyword>
<evidence type="ECO:0000256" key="4">
    <source>
        <dbReference type="ARBA" id="ARBA00022630"/>
    </source>
</evidence>
<keyword evidence="8" id="KW-0547">Nucleotide-binding</keyword>
<keyword evidence="11" id="KW-0843">Virulence</keyword>
<dbReference type="InterPro" id="IPR036890">
    <property type="entry name" value="HATPase_C_sf"/>
</dbReference>
<name>A0A192D2C8_9SPHN</name>
<gene>
    <name evidence="14" type="ORF">A9D12_03115</name>
</gene>
<dbReference type="PROSITE" id="PS50112">
    <property type="entry name" value="PAS"/>
    <property type="match status" value="1"/>
</dbReference>
<evidence type="ECO:0000256" key="11">
    <source>
        <dbReference type="ARBA" id="ARBA00023026"/>
    </source>
</evidence>
<comment type="catalytic activity">
    <reaction evidence="1">
        <text>ATP + protein L-histidine = ADP + protein N-phospho-L-histidine.</text>
        <dbReference type="EC" id="2.7.13.3"/>
    </reaction>
</comment>
<accession>A0A192D2C8</accession>
<organism evidence="14 15">
    <name type="scientific">Erythrobacter neustonensis</name>
    <dbReference type="NCBI Taxonomy" id="1112"/>
    <lineage>
        <taxon>Bacteria</taxon>
        <taxon>Pseudomonadati</taxon>
        <taxon>Pseudomonadota</taxon>
        <taxon>Alphaproteobacteria</taxon>
        <taxon>Sphingomonadales</taxon>
        <taxon>Erythrobacteraceae</taxon>
        <taxon>Erythrobacter/Porphyrobacter group</taxon>
        <taxon>Erythrobacter</taxon>
    </lineage>
</organism>
<keyword evidence="4" id="KW-0285">Flavoprotein</keyword>
<protein>
    <recommendedName>
        <fullName evidence="2">histidine kinase</fullName>
        <ecNumber evidence="2">2.7.13.3</ecNumber>
    </recommendedName>
</protein>
<keyword evidence="15" id="KW-1185">Reference proteome</keyword>
<dbReference type="Gene3D" id="3.30.565.10">
    <property type="entry name" value="Histidine kinase-like ATPase, C-terminal domain"/>
    <property type="match status" value="1"/>
</dbReference>
<dbReference type="PANTHER" id="PTHR41523:SF7">
    <property type="entry name" value="HISTIDINE KINASE"/>
    <property type="match status" value="1"/>
</dbReference>
<dbReference type="Gene3D" id="3.30.450.20">
    <property type="entry name" value="PAS domain"/>
    <property type="match status" value="1"/>
</dbReference>
<feature type="domain" description="PAC" evidence="13">
    <location>
        <begin position="62"/>
        <end position="117"/>
    </location>
</feature>
<dbReference type="InterPro" id="IPR011102">
    <property type="entry name" value="Sig_transdc_His_kinase_HWE"/>
</dbReference>
<dbReference type="PANTHER" id="PTHR41523">
    <property type="entry name" value="TWO-COMPONENT SYSTEM SENSOR PROTEIN"/>
    <property type="match status" value="1"/>
</dbReference>
<dbReference type="SUPFAM" id="SSF55785">
    <property type="entry name" value="PYP-like sensor domain (PAS domain)"/>
    <property type="match status" value="1"/>
</dbReference>
<evidence type="ECO:0000259" key="12">
    <source>
        <dbReference type="PROSITE" id="PS50112"/>
    </source>
</evidence>
<dbReference type="PROSITE" id="PS50113">
    <property type="entry name" value="PAC"/>
    <property type="match status" value="1"/>
</dbReference>
<dbReference type="NCBIfam" id="TIGR00229">
    <property type="entry name" value="sensory_box"/>
    <property type="match status" value="1"/>
</dbReference>
<dbReference type="InterPro" id="IPR000014">
    <property type="entry name" value="PAS"/>
</dbReference>
<keyword evidence="10" id="KW-0067">ATP-binding</keyword>